<dbReference type="CDD" id="cd01949">
    <property type="entry name" value="GGDEF"/>
    <property type="match status" value="1"/>
</dbReference>
<dbReference type="SMART" id="SM00267">
    <property type="entry name" value="GGDEF"/>
    <property type="match status" value="1"/>
</dbReference>
<feature type="transmembrane region" description="Helical" evidence="1">
    <location>
        <begin position="117"/>
        <end position="137"/>
    </location>
</feature>
<dbReference type="PANTHER" id="PTHR33121:SF71">
    <property type="entry name" value="OXYGEN SENSOR PROTEIN DOSP"/>
    <property type="match status" value="1"/>
</dbReference>
<dbReference type="InterPro" id="IPR000160">
    <property type="entry name" value="GGDEF_dom"/>
</dbReference>
<dbReference type="NCBIfam" id="TIGR00254">
    <property type="entry name" value="GGDEF"/>
    <property type="match status" value="1"/>
</dbReference>
<reference evidence="4 5" key="1">
    <citation type="submission" date="2018-06" db="EMBL/GenBank/DDBJ databases">
        <authorList>
            <consortium name="Pathogen Informatics"/>
            <person name="Doyle S."/>
        </authorList>
    </citation>
    <scope>NUCLEOTIDE SEQUENCE [LARGE SCALE GENOMIC DNA]</scope>
    <source>
        <strain evidence="4 5">NCTC11370</strain>
    </source>
</reference>
<evidence type="ECO:0000259" key="2">
    <source>
        <dbReference type="PROSITE" id="PS50883"/>
    </source>
</evidence>
<keyword evidence="5" id="KW-1185">Reference proteome</keyword>
<keyword evidence="1" id="KW-1133">Transmembrane helix</keyword>
<dbReference type="InterPro" id="IPR043128">
    <property type="entry name" value="Rev_trsase/Diguanyl_cyclase"/>
</dbReference>
<dbReference type="SUPFAM" id="SSF55073">
    <property type="entry name" value="Nucleotide cyclase"/>
    <property type="match status" value="1"/>
</dbReference>
<feature type="transmembrane region" description="Helical" evidence="1">
    <location>
        <begin position="54"/>
        <end position="71"/>
    </location>
</feature>
<keyword evidence="1" id="KW-0472">Membrane</keyword>
<feature type="domain" description="GGDEF" evidence="3">
    <location>
        <begin position="300"/>
        <end position="435"/>
    </location>
</feature>
<dbReference type="CDD" id="cd01948">
    <property type="entry name" value="EAL"/>
    <property type="match status" value="1"/>
</dbReference>
<dbReference type="GO" id="GO:0071111">
    <property type="term" value="F:cyclic-guanylate-specific phosphodiesterase activity"/>
    <property type="evidence" value="ECO:0007669"/>
    <property type="project" value="InterPro"/>
</dbReference>
<dbReference type="PROSITE" id="PS50883">
    <property type="entry name" value="EAL"/>
    <property type="match status" value="1"/>
</dbReference>
<dbReference type="Pfam" id="PF00990">
    <property type="entry name" value="GGDEF"/>
    <property type="match status" value="1"/>
</dbReference>
<feature type="transmembrane region" description="Helical" evidence="1">
    <location>
        <begin position="77"/>
        <end position="96"/>
    </location>
</feature>
<dbReference type="EMBL" id="UGGT01000001">
    <property type="protein sequence ID" value="STO20341.1"/>
    <property type="molecule type" value="Genomic_DNA"/>
</dbReference>
<dbReference type="InterPro" id="IPR050706">
    <property type="entry name" value="Cyclic-di-GMP_PDE-like"/>
</dbReference>
<dbReference type="Pfam" id="PF00563">
    <property type="entry name" value="EAL"/>
    <property type="match status" value="1"/>
</dbReference>
<dbReference type="STRING" id="1094715.GCA_000236165_02687"/>
<feature type="domain" description="EAL" evidence="2">
    <location>
        <begin position="444"/>
        <end position="695"/>
    </location>
</feature>
<keyword evidence="1" id="KW-0812">Transmembrane</keyword>
<dbReference type="AlphaFoldDB" id="A0A377G757"/>
<evidence type="ECO:0000256" key="1">
    <source>
        <dbReference type="SAM" id="Phobius"/>
    </source>
</evidence>
<gene>
    <name evidence="4" type="primary">cph2_1</name>
    <name evidence="4" type="ORF">NCTC11370_00395</name>
</gene>
<dbReference type="InterPro" id="IPR035919">
    <property type="entry name" value="EAL_sf"/>
</dbReference>
<dbReference type="PANTHER" id="PTHR33121">
    <property type="entry name" value="CYCLIC DI-GMP PHOSPHODIESTERASE PDEF"/>
    <property type="match status" value="1"/>
</dbReference>
<dbReference type="SMART" id="SM00052">
    <property type="entry name" value="EAL"/>
    <property type="match status" value="1"/>
</dbReference>
<feature type="transmembrane region" description="Helical" evidence="1">
    <location>
        <begin position="169"/>
        <end position="192"/>
    </location>
</feature>
<accession>A0A377G757</accession>
<evidence type="ECO:0000259" key="3">
    <source>
        <dbReference type="PROSITE" id="PS50887"/>
    </source>
</evidence>
<dbReference type="PROSITE" id="PS50887">
    <property type="entry name" value="GGDEF"/>
    <property type="match status" value="1"/>
</dbReference>
<sequence>MKLYSNREARSLYMSKPTAHVFAEALQLTSGEQKEIARKIEFETAKSFHSMVKLGAFANIFGALLYVLAIYNTTRPLILISWYVILVLANLLNVLWALRFEYKHISREKILRCRKGFLFLVILICLIWSSIGILFMSDGIHQQMTTIIFLSAVLICFSFSTAIDLTMGIVSIVCLLSPTILYHSYLIISLFHSSASRISMSIAGSFMVLGIFMLIACFVGNRIILKLFRLGYENALLNQKLENMNASLEQRVKERTEALEKSLQLVTYQATHDLLTDLPNERFLYDHINNLAEKAVKDHHKFAIACFSINNMMKINDSIGHQASATIIHRMAQRFAQLAEKNSKYFISLLRKDVFVILMDPIIDTREIEECTEDLFMVLENPVYVAQQELNLTASIGISVFPNDGRDVDTLITNAEAARTLATERGGNSVRIYNTVITADAARQLNIENQLYRAIDNNEFILNYQPFIDLRTGTISGAEALIRWNNPMLGMLSPLEFIPLAETNGMILPIGEWVISTACQQLKKWHNSGFKLVLSVNLSAKQLVQPDLVERIDEILKKLNLSPKFLELELTESNAFQNEAIPIINKFTEMGISLAIDDFGTGYSEFGNLKLFKVNKIKIDKTFIQDVDVSIDSRNIVCNTIALAHRMNIDCLAEGVETLEQIKFLKENGCFIMQGYYFSKPIDAKAFTEFLKTHSQNNYEALANW</sequence>
<dbReference type="InterPro" id="IPR029787">
    <property type="entry name" value="Nucleotide_cyclase"/>
</dbReference>
<dbReference type="SUPFAM" id="SSF141868">
    <property type="entry name" value="EAL domain-like"/>
    <property type="match status" value="1"/>
</dbReference>
<name>A0A377G757_9GAMM</name>
<dbReference type="InterPro" id="IPR001633">
    <property type="entry name" value="EAL_dom"/>
</dbReference>
<feature type="transmembrane region" description="Helical" evidence="1">
    <location>
        <begin position="198"/>
        <end position="219"/>
    </location>
</feature>
<evidence type="ECO:0000313" key="4">
    <source>
        <dbReference type="EMBL" id="STO20341.1"/>
    </source>
</evidence>
<protein>
    <submittedName>
        <fullName evidence="4">Bacteriophytochrome cph2</fullName>
    </submittedName>
</protein>
<evidence type="ECO:0000313" key="5">
    <source>
        <dbReference type="Proteomes" id="UP000254554"/>
    </source>
</evidence>
<dbReference type="Proteomes" id="UP000254554">
    <property type="component" value="Unassembled WGS sequence"/>
</dbReference>
<proteinExistence type="predicted"/>
<dbReference type="Gene3D" id="3.30.70.270">
    <property type="match status" value="1"/>
</dbReference>
<feature type="transmembrane region" description="Helical" evidence="1">
    <location>
        <begin position="143"/>
        <end position="162"/>
    </location>
</feature>
<dbReference type="Gene3D" id="3.20.20.450">
    <property type="entry name" value="EAL domain"/>
    <property type="match status" value="1"/>
</dbReference>
<organism evidence="4 5">
    <name type="scientific">Fluoribacter dumoffii</name>
    <dbReference type="NCBI Taxonomy" id="463"/>
    <lineage>
        <taxon>Bacteria</taxon>
        <taxon>Pseudomonadati</taxon>
        <taxon>Pseudomonadota</taxon>
        <taxon>Gammaproteobacteria</taxon>
        <taxon>Legionellales</taxon>
        <taxon>Legionellaceae</taxon>
        <taxon>Fluoribacter</taxon>
    </lineage>
</organism>